<reference evidence="1 2" key="1">
    <citation type="submission" date="2014-11" db="EMBL/GenBank/DDBJ databases">
        <title>Genetic blueprint of the zoonotic pathogen Toxocara canis.</title>
        <authorList>
            <person name="Zhu X.-Q."/>
            <person name="Korhonen P.K."/>
            <person name="Cai H."/>
            <person name="Young N.D."/>
            <person name="Nejsum P."/>
            <person name="von Samson-Himmelstjerna G."/>
            <person name="Boag P.R."/>
            <person name="Tan P."/>
            <person name="Li Q."/>
            <person name="Min J."/>
            <person name="Yang Y."/>
            <person name="Wang X."/>
            <person name="Fang X."/>
            <person name="Hall R.S."/>
            <person name="Hofmann A."/>
            <person name="Sternberg P.W."/>
            <person name="Jex A.R."/>
            <person name="Gasser R.B."/>
        </authorList>
    </citation>
    <scope>NUCLEOTIDE SEQUENCE [LARGE SCALE GENOMIC DNA]</scope>
    <source>
        <strain evidence="1">PN_DK_2014</strain>
    </source>
</reference>
<evidence type="ECO:0000313" key="2">
    <source>
        <dbReference type="Proteomes" id="UP000031036"/>
    </source>
</evidence>
<dbReference type="AlphaFoldDB" id="A0A0B2VBD9"/>
<gene>
    <name evidence="1" type="ORF">Tcan_08559</name>
</gene>
<name>A0A0B2VBD9_TOXCA</name>
<protein>
    <submittedName>
        <fullName evidence="1">Uncharacterized protein</fullName>
    </submittedName>
</protein>
<organism evidence="1 2">
    <name type="scientific">Toxocara canis</name>
    <name type="common">Canine roundworm</name>
    <dbReference type="NCBI Taxonomy" id="6265"/>
    <lineage>
        <taxon>Eukaryota</taxon>
        <taxon>Metazoa</taxon>
        <taxon>Ecdysozoa</taxon>
        <taxon>Nematoda</taxon>
        <taxon>Chromadorea</taxon>
        <taxon>Rhabditida</taxon>
        <taxon>Spirurina</taxon>
        <taxon>Ascaridomorpha</taxon>
        <taxon>Ascaridoidea</taxon>
        <taxon>Toxocaridae</taxon>
        <taxon>Toxocara</taxon>
    </lineage>
</organism>
<keyword evidence="2" id="KW-1185">Reference proteome</keyword>
<dbReference type="Proteomes" id="UP000031036">
    <property type="component" value="Unassembled WGS sequence"/>
</dbReference>
<evidence type="ECO:0000313" key="1">
    <source>
        <dbReference type="EMBL" id="KHN78305.1"/>
    </source>
</evidence>
<accession>A0A0B2VBD9</accession>
<proteinExistence type="predicted"/>
<sequence length="148" mass="16932">MLNEIESVSISEDLFETTNLKRTRTLYRSLRVLLSALKCLLVRNISTAKRTSRYVGCESERDYERKRTQRAPSFFEKLTKAGVDDVIHAAGDSPSMKKAENIAVLLTSIITSIMSLIKDYELCNTRCQCYLSTGFIEPSGHRWCFEHI</sequence>
<comment type="caution">
    <text evidence="1">The sequence shown here is derived from an EMBL/GenBank/DDBJ whole genome shotgun (WGS) entry which is preliminary data.</text>
</comment>
<dbReference type="EMBL" id="JPKZ01002137">
    <property type="protein sequence ID" value="KHN78305.1"/>
    <property type="molecule type" value="Genomic_DNA"/>
</dbReference>